<gene>
    <name evidence="1" type="ORF">EU556_21500</name>
</gene>
<evidence type="ECO:0000313" key="2">
    <source>
        <dbReference type="Proteomes" id="UP000298337"/>
    </source>
</evidence>
<reference evidence="1 2" key="1">
    <citation type="submission" date="2019-04" db="EMBL/GenBank/DDBJ databases">
        <authorList>
            <person name="Feng G."/>
            <person name="Zhang J."/>
            <person name="Zhu H."/>
        </authorList>
    </citation>
    <scope>NUCLEOTIDE SEQUENCE [LARGE SCALE GENOMIC DNA]</scope>
    <source>
        <strain evidence="1 2">92R-1</strain>
    </source>
</reference>
<sequence length="340" mass="37666">MAYFVNPITYGGKQPTVEDFKAKMLLEPPVEQLDLKTLGFQIQEGVKSSTVDYSMTAARKVTRRDTGCGPFVPTGDLLTMGSNTITVFPLMIQLQECADRYDGTILELAKKKGHATDNDLTGTVLEEIVREALSPVVYEDMLRILFLGDRTSADVNYNQIDGLRKFLLAKATAGKVKRGAAIDAAALEADPKAALAVLEDLYKGQSAQLKNVAKTTKVFYVDEVLYDVIEDAYIQYGAGTTVLESGKTNLFAGVQELRYRGILIKKLPQYHQYMSVDFAGQSAHIAILTVPTNIIVAMDQESDLSEITMWYDIKDRFNYTRVLYRLGVGFGFDSLVTFAI</sequence>
<proteinExistence type="predicted"/>
<name>A0A4Z0P3L5_9BACT</name>
<protein>
    <submittedName>
        <fullName evidence="1">Uncharacterized protein</fullName>
    </submittedName>
</protein>
<dbReference type="Proteomes" id="UP000298337">
    <property type="component" value="Unassembled WGS sequence"/>
</dbReference>
<dbReference type="EMBL" id="SRLA01000005">
    <property type="protein sequence ID" value="TGE04759.1"/>
    <property type="molecule type" value="Genomic_DNA"/>
</dbReference>
<evidence type="ECO:0000313" key="1">
    <source>
        <dbReference type="EMBL" id="TGE04759.1"/>
    </source>
</evidence>
<accession>A0A4Z0P3L5</accession>
<dbReference type="OrthoDB" id="976582at2"/>
<comment type="caution">
    <text evidence="1">The sequence shown here is derived from an EMBL/GenBank/DDBJ whole genome shotgun (WGS) entry which is preliminary data.</text>
</comment>
<keyword evidence="2" id="KW-1185">Reference proteome</keyword>
<organism evidence="1 2">
    <name type="scientific">Hymenobacter fodinae</name>
    <dbReference type="NCBI Taxonomy" id="2510796"/>
    <lineage>
        <taxon>Bacteria</taxon>
        <taxon>Pseudomonadati</taxon>
        <taxon>Bacteroidota</taxon>
        <taxon>Cytophagia</taxon>
        <taxon>Cytophagales</taxon>
        <taxon>Hymenobacteraceae</taxon>
        <taxon>Hymenobacter</taxon>
    </lineage>
</organism>
<dbReference type="RefSeq" id="WP_135436209.1">
    <property type="nucleotide sequence ID" value="NZ_SRLA01000005.1"/>
</dbReference>
<dbReference type="AlphaFoldDB" id="A0A4Z0P3L5"/>